<dbReference type="EMBL" id="LBOI01000006">
    <property type="protein sequence ID" value="KKP31723.1"/>
    <property type="molecule type" value="Genomic_DNA"/>
</dbReference>
<gene>
    <name evidence="1" type="ORF">UR21_C0006G0038</name>
</gene>
<accession>A0A0F9YKD3</accession>
<comment type="caution">
    <text evidence="1">The sequence shown here is derived from an EMBL/GenBank/DDBJ whole genome shotgun (WGS) entry which is preliminary data.</text>
</comment>
<name>A0A0F9YKD3_9BACT</name>
<protein>
    <submittedName>
        <fullName evidence="1">Uncharacterized protein</fullName>
    </submittedName>
</protein>
<reference evidence="1 2" key="1">
    <citation type="journal article" date="2015" name="Nature">
        <title>rRNA introns, odd ribosomes, and small enigmatic genomes across a large radiation of phyla.</title>
        <authorList>
            <person name="Brown C.T."/>
            <person name="Hug L.A."/>
            <person name="Thomas B.C."/>
            <person name="Sharon I."/>
            <person name="Castelle C.J."/>
            <person name="Singh A."/>
            <person name="Wilkins M.J."/>
            <person name="Williams K.H."/>
            <person name="Banfield J.F."/>
        </authorList>
    </citation>
    <scope>NUCLEOTIDE SEQUENCE [LARGE SCALE GENOMIC DNA]</scope>
</reference>
<proteinExistence type="predicted"/>
<sequence>MDKNTKLLELIKKRDDYKEKLTQMYKYFHGVKHESAHSELQYSEIKVYEDMLNSVVEEINNL</sequence>
<dbReference type="AlphaFoldDB" id="A0A0F9YKD3"/>
<dbReference type="Proteomes" id="UP000034803">
    <property type="component" value="Unassembled WGS sequence"/>
</dbReference>
<organism evidence="1 2">
    <name type="scientific">Candidatus Woesebacteria bacterium GW2011_GWC2_31_9</name>
    <dbReference type="NCBI Taxonomy" id="1618586"/>
    <lineage>
        <taxon>Bacteria</taxon>
        <taxon>Candidatus Woeseibacteriota</taxon>
    </lineage>
</organism>
<evidence type="ECO:0000313" key="1">
    <source>
        <dbReference type="EMBL" id="KKP31723.1"/>
    </source>
</evidence>
<evidence type="ECO:0000313" key="2">
    <source>
        <dbReference type="Proteomes" id="UP000034803"/>
    </source>
</evidence>